<accession>A0ABR1D9V8</accession>
<evidence type="ECO:0000313" key="2">
    <source>
        <dbReference type="EMBL" id="KAK6747274.1"/>
    </source>
</evidence>
<sequence>MHAPAARSVLPARQRSAAHFKNDQGRTDEIRLDHFATSIAFSTPGSLELPPFSYLQCHLDGQDFQTRDDIKKPLEQFFKDHSPAFWSKGIYDLPNRRQKTMDANGAHFK</sequence>
<protein>
    <submittedName>
        <fullName evidence="2">Uncharacterized protein</fullName>
    </submittedName>
</protein>
<keyword evidence="3" id="KW-1185">Reference proteome</keyword>
<dbReference type="Proteomes" id="UP001303046">
    <property type="component" value="Unassembled WGS sequence"/>
</dbReference>
<reference evidence="2 3" key="1">
    <citation type="submission" date="2023-08" db="EMBL/GenBank/DDBJ databases">
        <title>A Necator americanus chromosomal reference genome.</title>
        <authorList>
            <person name="Ilik V."/>
            <person name="Petrzelkova K.J."/>
            <person name="Pardy F."/>
            <person name="Fuh T."/>
            <person name="Niatou-Singa F.S."/>
            <person name="Gouil Q."/>
            <person name="Baker L."/>
            <person name="Ritchie M.E."/>
            <person name="Jex A.R."/>
            <person name="Gazzola D."/>
            <person name="Li H."/>
            <person name="Toshio Fujiwara R."/>
            <person name="Zhan B."/>
            <person name="Aroian R.V."/>
            <person name="Pafco B."/>
            <person name="Schwarz E.M."/>
        </authorList>
    </citation>
    <scope>NUCLEOTIDE SEQUENCE [LARGE SCALE GENOMIC DNA]</scope>
    <source>
        <strain evidence="2 3">Aroian</strain>
        <tissue evidence="2">Whole animal</tissue>
    </source>
</reference>
<organism evidence="2 3">
    <name type="scientific">Necator americanus</name>
    <name type="common">Human hookworm</name>
    <dbReference type="NCBI Taxonomy" id="51031"/>
    <lineage>
        <taxon>Eukaryota</taxon>
        <taxon>Metazoa</taxon>
        <taxon>Ecdysozoa</taxon>
        <taxon>Nematoda</taxon>
        <taxon>Chromadorea</taxon>
        <taxon>Rhabditida</taxon>
        <taxon>Rhabditina</taxon>
        <taxon>Rhabditomorpha</taxon>
        <taxon>Strongyloidea</taxon>
        <taxon>Ancylostomatidae</taxon>
        <taxon>Bunostominae</taxon>
        <taxon>Necator</taxon>
    </lineage>
</organism>
<dbReference type="Gene3D" id="3.30.420.10">
    <property type="entry name" value="Ribonuclease H-like superfamily/Ribonuclease H"/>
    <property type="match status" value="1"/>
</dbReference>
<dbReference type="InterPro" id="IPR036397">
    <property type="entry name" value="RNaseH_sf"/>
</dbReference>
<gene>
    <name evidence="2" type="primary">Necator_chrIV.g13759</name>
    <name evidence="2" type="ORF">RB195_000467</name>
</gene>
<feature type="region of interest" description="Disordered" evidence="1">
    <location>
        <begin position="1"/>
        <end position="25"/>
    </location>
</feature>
<evidence type="ECO:0000256" key="1">
    <source>
        <dbReference type="SAM" id="MobiDB-lite"/>
    </source>
</evidence>
<proteinExistence type="predicted"/>
<name>A0ABR1D9V8_NECAM</name>
<dbReference type="EMBL" id="JAVFWL010000004">
    <property type="protein sequence ID" value="KAK6747274.1"/>
    <property type="molecule type" value="Genomic_DNA"/>
</dbReference>
<evidence type="ECO:0000313" key="3">
    <source>
        <dbReference type="Proteomes" id="UP001303046"/>
    </source>
</evidence>
<comment type="caution">
    <text evidence="2">The sequence shown here is derived from an EMBL/GenBank/DDBJ whole genome shotgun (WGS) entry which is preliminary data.</text>
</comment>